<name>A0A7R9ITF7_9NEOP</name>
<protein>
    <submittedName>
        <fullName evidence="1">Uncharacterized protein</fullName>
    </submittedName>
</protein>
<gene>
    <name evidence="1" type="ORF">TTEB3V08_LOCUS11949</name>
</gene>
<dbReference type="AlphaFoldDB" id="A0A7R9ITF7"/>
<evidence type="ECO:0000313" key="1">
    <source>
        <dbReference type="EMBL" id="CAD7464070.1"/>
    </source>
</evidence>
<dbReference type="EMBL" id="OE010621">
    <property type="protein sequence ID" value="CAD7464070.1"/>
    <property type="molecule type" value="Genomic_DNA"/>
</dbReference>
<sequence>MKRTISNINNSCSIYALEINEPDYHAIQVKLESTIEPVLQSIVKPDSGVFEELDFKEELCFDESSINVSEKNKIELGQNFNNEPNLYEKIREKYKCHDYTHYDYENVSKLETYPFSQLGQSGRDNYSTKLQYVRFTTVNIDRTTLNVEN</sequence>
<organism evidence="1">
    <name type="scientific">Timema tahoe</name>
    <dbReference type="NCBI Taxonomy" id="61484"/>
    <lineage>
        <taxon>Eukaryota</taxon>
        <taxon>Metazoa</taxon>
        <taxon>Ecdysozoa</taxon>
        <taxon>Arthropoda</taxon>
        <taxon>Hexapoda</taxon>
        <taxon>Insecta</taxon>
        <taxon>Pterygota</taxon>
        <taxon>Neoptera</taxon>
        <taxon>Polyneoptera</taxon>
        <taxon>Phasmatodea</taxon>
        <taxon>Timematodea</taxon>
        <taxon>Timematoidea</taxon>
        <taxon>Timematidae</taxon>
        <taxon>Timema</taxon>
    </lineage>
</organism>
<reference evidence="1" key="1">
    <citation type="submission" date="2020-11" db="EMBL/GenBank/DDBJ databases">
        <authorList>
            <person name="Tran Van P."/>
        </authorList>
    </citation>
    <scope>NUCLEOTIDE SEQUENCE</scope>
</reference>
<accession>A0A7R9ITF7</accession>
<proteinExistence type="predicted"/>